<dbReference type="NCBIfam" id="TIGR00075">
    <property type="entry name" value="hypD"/>
    <property type="match status" value="1"/>
</dbReference>
<sequence length="367" mass="38766">MTELSEAHPFQLRDPAQARALADLLRRHAPPAPVRIVHVCGTHEMAIAQHGLRALLPRNVEVLEGPGCPVCVTPTVDLDRAVKLALGGAILCTFGDMTRVPGTRVTLAEARAQGADVRVVLSAADAVEIAHSNPARDVVFFAVGFETTAPGTAAILLESPPDNFSVLASHKLIPPALSALMAGPRSGIAAFLAPGHVSTVIGARAYRPVAESYRVPIVVAGFEPLDILYAVALALKQLREGRAEVENAYPRAVAEAGNRRAQDLLAQAFEPCDAAWRGIGTIPGSGLRIRDELARWDAARKLPVAAEEGEEKPAGCLCSDVLLARAVPGDCPLFRNSCTPLSPVGPCMVGSEGACNVWYRYGGRPNL</sequence>
<dbReference type="AlphaFoldDB" id="A0A410FTV8"/>
<dbReference type="Proteomes" id="UP000287233">
    <property type="component" value="Chromosome"/>
</dbReference>
<accession>A0A410FTV8</accession>
<dbReference type="Gene3D" id="6.10.20.100">
    <property type="match status" value="1"/>
</dbReference>
<name>A0A410FTV8_BIPS1</name>
<dbReference type="PANTHER" id="PTHR30149:SF0">
    <property type="entry name" value="HYDROGENASE MATURATION FACTOR HYPD"/>
    <property type="match status" value="1"/>
</dbReference>
<dbReference type="InterPro" id="IPR042244">
    <property type="entry name" value="HypD_2_sf"/>
</dbReference>
<comment type="similarity">
    <text evidence="1">Belongs to the HypD family.</text>
</comment>
<dbReference type="Pfam" id="PF01924">
    <property type="entry name" value="HypD"/>
    <property type="match status" value="1"/>
</dbReference>
<dbReference type="PIRSF" id="PIRSF005622">
    <property type="entry name" value="Hydrgn_mat_hypD"/>
    <property type="match status" value="1"/>
</dbReference>
<dbReference type="KEGG" id="bih:BIP78_0720"/>
<keyword evidence="2" id="KW-0479">Metal-binding</keyword>
<dbReference type="InterPro" id="IPR002780">
    <property type="entry name" value="Hyd_form_HypD"/>
</dbReference>
<dbReference type="GO" id="GO:0051539">
    <property type="term" value="F:4 iron, 4 sulfur cluster binding"/>
    <property type="evidence" value="ECO:0007669"/>
    <property type="project" value="TreeGrafter"/>
</dbReference>
<proteinExistence type="inferred from homology"/>
<dbReference type="InterPro" id="IPR042243">
    <property type="entry name" value="HypD_1"/>
</dbReference>
<gene>
    <name evidence="4" type="ORF">BIP78_0720</name>
</gene>
<dbReference type="PANTHER" id="PTHR30149">
    <property type="entry name" value="HYDROGENASE PROTEIN ASSEMBLY PROTEIN HYPD"/>
    <property type="match status" value="1"/>
</dbReference>
<evidence type="ECO:0000256" key="3">
    <source>
        <dbReference type="ARBA" id="ARBA00023004"/>
    </source>
</evidence>
<evidence type="ECO:0000256" key="1">
    <source>
        <dbReference type="ARBA" id="ARBA00007888"/>
    </source>
</evidence>
<evidence type="ECO:0000313" key="4">
    <source>
        <dbReference type="EMBL" id="QAA76486.1"/>
    </source>
</evidence>
<dbReference type="GO" id="GO:0051604">
    <property type="term" value="P:protein maturation"/>
    <property type="evidence" value="ECO:0007669"/>
    <property type="project" value="TreeGrafter"/>
</dbReference>
<dbReference type="Gene3D" id="3.40.50.11740">
    <property type="entry name" value="HypD, alpha/beta domain 2"/>
    <property type="match status" value="2"/>
</dbReference>
<dbReference type="GO" id="GO:0070025">
    <property type="term" value="F:carbon monoxide binding"/>
    <property type="evidence" value="ECO:0007669"/>
    <property type="project" value="TreeGrafter"/>
</dbReference>
<dbReference type="GO" id="GO:0005506">
    <property type="term" value="F:iron ion binding"/>
    <property type="evidence" value="ECO:0007669"/>
    <property type="project" value="TreeGrafter"/>
</dbReference>
<reference evidence="5" key="1">
    <citation type="submission" date="2018-12" db="EMBL/GenBank/DDBJ databases">
        <title>Complete genome sequence of an uncultured bacterium of the candidate phylum Bipolaricaulota.</title>
        <authorList>
            <person name="Kadnikov V.V."/>
            <person name="Mardanov A.V."/>
            <person name="Beletsky A.V."/>
            <person name="Frank Y.A."/>
            <person name="Karnachuk O.V."/>
            <person name="Ravin N.V."/>
        </authorList>
    </citation>
    <scope>NUCLEOTIDE SEQUENCE [LARGE SCALE GENOMIC DNA]</scope>
</reference>
<evidence type="ECO:0000256" key="2">
    <source>
        <dbReference type="ARBA" id="ARBA00022723"/>
    </source>
</evidence>
<evidence type="ECO:0000313" key="5">
    <source>
        <dbReference type="Proteomes" id="UP000287233"/>
    </source>
</evidence>
<protein>
    <submittedName>
        <fullName evidence="4">[NiFe] hydrogenase metallocenter assembly protein HypD</fullName>
    </submittedName>
</protein>
<dbReference type="EMBL" id="CP034928">
    <property type="protein sequence ID" value="QAA76486.1"/>
    <property type="molecule type" value="Genomic_DNA"/>
</dbReference>
<keyword evidence="3" id="KW-0408">Iron</keyword>
<organism evidence="4 5">
    <name type="scientific">Bipolaricaulis sibiricus</name>
    <dbReference type="NCBI Taxonomy" id="2501609"/>
    <lineage>
        <taxon>Bacteria</taxon>
        <taxon>Candidatus Bipolaricaulota</taxon>
        <taxon>Candidatus Bipolaricaulia</taxon>
        <taxon>Candidatus Bipolaricaulales</taxon>
        <taxon>Candidatus Bipolaricaulaceae</taxon>
        <taxon>Candidatus Bipolaricaulis</taxon>
    </lineage>
</organism>